<dbReference type="AlphaFoldDB" id="A0A383DEB6"/>
<evidence type="ECO:0000256" key="1">
    <source>
        <dbReference type="SAM" id="Phobius"/>
    </source>
</evidence>
<feature type="transmembrane region" description="Helical" evidence="1">
    <location>
        <begin position="68"/>
        <end position="90"/>
    </location>
</feature>
<dbReference type="EMBL" id="UINC01216500">
    <property type="protein sequence ID" value="SVE42663.1"/>
    <property type="molecule type" value="Genomic_DNA"/>
</dbReference>
<feature type="transmembrane region" description="Helical" evidence="1">
    <location>
        <begin position="13"/>
        <end position="35"/>
    </location>
</feature>
<gene>
    <name evidence="2" type="ORF">METZ01_LOCUS495517</name>
</gene>
<name>A0A383DEB6_9ZZZZ</name>
<protein>
    <submittedName>
        <fullName evidence="2">Uncharacterized protein</fullName>
    </submittedName>
</protein>
<evidence type="ECO:0000313" key="2">
    <source>
        <dbReference type="EMBL" id="SVE42663.1"/>
    </source>
</evidence>
<accession>A0A383DEB6</accession>
<keyword evidence="1" id="KW-0472">Membrane</keyword>
<organism evidence="2">
    <name type="scientific">marine metagenome</name>
    <dbReference type="NCBI Taxonomy" id="408172"/>
    <lineage>
        <taxon>unclassified sequences</taxon>
        <taxon>metagenomes</taxon>
        <taxon>ecological metagenomes</taxon>
    </lineage>
</organism>
<keyword evidence="1" id="KW-1133">Transmembrane helix</keyword>
<feature type="non-terminal residue" evidence="2">
    <location>
        <position position="1"/>
    </location>
</feature>
<sequence>DITKGFSDNWLPVLAKIGGGGLLYMFCSSLARLWLKPAQLNIKIGAGNSAGDEALGVMAMFSKTLLKAAPILYGMALIFCLLFAAMNLVAKEDIASATPPEETETPLQQEEGLMAAVAGIAKETVGDAVTYFKDSPLPVAAKYLDKNSVLKMAIKIPVYLFFYFLFSYVLVEAARSLFNISGRRT</sequence>
<proteinExistence type="predicted"/>
<reference evidence="2" key="1">
    <citation type="submission" date="2018-05" db="EMBL/GenBank/DDBJ databases">
        <authorList>
            <person name="Lanie J.A."/>
            <person name="Ng W.-L."/>
            <person name="Kazmierczak K.M."/>
            <person name="Andrzejewski T.M."/>
            <person name="Davidsen T.M."/>
            <person name="Wayne K.J."/>
            <person name="Tettelin H."/>
            <person name="Glass J.I."/>
            <person name="Rusch D."/>
            <person name="Podicherti R."/>
            <person name="Tsui H.-C.T."/>
            <person name="Winkler M.E."/>
        </authorList>
    </citation>
    <scope>NUCLEOTIDE SEQUENCE</scope>
</reference>
<keyword evidence="1" id="KW-0812">Transmembrane</keyword>
<feature type="transmembrane region" description="Helical" evidence="1">
    <location>
        <begin position="156"/>
        <end position="178"/>
    </location>
</feature>